<name>A0ABY1R6E9_9FLAO</name>
<dbReference type="Proteomes" id="UP001158050">
    <property type="component" value="Unassembled WGS sequence"/>
</dbReference>
<dbReference type="RefSeq" id="WP_283417265.1">
    <property type="nucleotide sequence ID" value="NZ_FXUO01000006.1"/>
</dbReference>
<keyword evidence="2" id="KW-1185">Reference proteome</keyword>
<evidence type="ECO:0000313" key="2">
    <source>
        <dbReference type="Proteomes" id="UP001158050"/>
    </source>
</evidence>
<accession>A0ABY1R6E9</accession>
<reference evidence="1 2" key="1">
    <citation type="submission" date="2017-05" db="EMBL/GenBank/DDBJ databases">
        <authorList>
            <person name="Varghese N."/>
            <person name="Submissions S."/>
        </authorList>
    </citation>
    <scope>NUCLEOTIDE SEQUENCE [LARGE SCALE GENOMIC DNA]</scope>
    <source>
        <strain evidence="1 2">DSM 18015</strain>
    </source>
</reference>
<sequence length="184" mass="22150">MKRKSTKSMSILEHKLALNKYIELNKELWSSSNFYSFFIETKTDLSTDKWIHCIKYLKANQCHNKISSYLYDDFEIHTPEAEPNIIFEIIQSLFAYTSELFNKIKNLKIIIESFSRVKSLIADFDKRKMIQRLKHNFRHFDDEENNELKVERKQFYNSLIITPSWKNLKINLMKYFPSMNLTVN</sequence>
<comment type="caution">
    <text evidence="1">The sequence shown here is derived from an EMBL/GenBank/DDBJ whole genome shotgun (WGS) entry which is preliminary data.</text>
</comment>
<gene>
    <name evidence="1" type="ORF">SAMN05421679_10679</name>
</gene>
<evidence type="ECO:0000313" key="1">
    <source>
        <dbReference type="EMBL" id="SMP94676.1"/>
    </source>
</evidence>
<organism evidence="1 2">
    <name type="scientific">Epilithonimonas pallida</name>
    <dbReference type="NCBI Taxonomy" id="373671"/>
    <lineage>
        <taxon>Bacteria</taxon>
        <taxon>Pseudomonadati</taxon>
        <taxon>Bacteroidota</taxon>
        <taxon>Flavobacteriia</taxon>
        <taxon>Flavobacteriales</taxon>
        <taxon>Weeksellaceae</taxon>
        <taxon>Chryseobacterium group</taxon>
        <taxon>Epilithonimonas</taxon>
    </lineage>
</organism>
<dbReference type="EMBL" id="FXUO01000006">
    <property type="protein sequence ID" value="SMP94676.1"/>
    <property type="molecule type" value="Genomic_DNA"/>
</dbReference>
<proteinExistence type="predicted"/>
<protein>
    <submittedName>
        <fullName evidence="1">Uncharacterized protein</fullName>
    </submittedName>
</protein>